<dbReference type="InterPro" id="IPR007122">
    <property type="entry name" value="Villin/Gelsolin"/>
</dbReference>
<dbReference type="FunFam" id="3.40.20.10:FF:000002">
    <property type="entry name" value="Gelsolin"/>
    <property type="match status" value="1"/>
</dbReference>
<dbReference type="GO" id="GO:1902174">
    <property type="term" value="P:positive regulation of keratinocyte apoptotic process"/>
    <property type="evidence" value="ECO:0007669"/>
    <property type="project" value="Ensembl"/>
</dbReference>
<dbReference type="GO" id="GO:0014891">
    <property type="term" value="P:striated muscle atrophy"/>
    <property type="evidence" value="ECO:0007669"/>
    <property type="project" value="Ensembl"/>
</dbReference>
<dbReference type="GO" id="GO:1903903">
    <property type="term" value="P:regulation of establishment of T cell polarity"/>
    <property type="evidence" value="ECO:0007669"/>
    <property type="project" value="Ensembl"/>
</dbReference>
<dbReference type="GO" id="GO:0007417">
    <property type="term" value="P:central nervous system development"/>
    <property type="evidence" value="ECO:0007669"/>
    <property type="project" value="TreeGrafter"/>
</dbReference>
<feature type="signal peptide" evidence="15">
    <location>
        <begin position="1"/>
        <end position="24"/>
    </location>
</feature>
<evidence type="ECO:0000256" key="9">
    <source>
        <dbReference type="ARBA" id="ARBA00022837"/>
    </source>
</evidence>
<dbReference type="CDD" id="cd11291">
    <property type="entry name" value="gelsolin_S6_like"/>
    <property type="match status" value="1"/>
</dbReference>
<evidence type="ECO:0000256" key="10">
    <source>
        <dbReference type="ARBA" id="ARBA00023203"/>
    </source>
</evidence>
<dbReference type="CDD" id="cd11290">
    <property type="entry name" value="gelsolin_S1_like"/>
    <property type="match status" value="1"/>
</dbReference>
<dbReference type="GO" id="GO:0030027">
    <property type="term" value="C:lamellipodium"/>
    <property type="evidence" value="ECO:0007669"/>
    <property type="project" value="Ensembl"/>
</dbReference>
<evidence type="ECO:0000256" key="12">
    <source>
        <dbReference type="ARBA" id="ARBA00025132"/>
    </source>
</evidence>
<dbReference type="GO" id="GO:0055119">
    <property type="term" value="P:relaxation of cardiac muscle"/>
    <property type="evidence" value="ECO:0007669"/>
    <property type="project" value="Ensembl"/>
</dbReference>
<proteinExistence type="inferred from homology"/>
<reference evidence="17" key="2">
    <citation type="submission" date="2025-09" db="UniProtKB">
        <authorList>
            <consortium name="Ensembl"/>
        </authorList>
    </citation>
    <scope>IDENTIFICATION</scope>
</reference>
<dbReference type="GO" id="GO:0031648">
    <property type="term" value="P:protein destabilization"/>
    <property type="evidence" value="ECO:0007669"/>
    <property type="project" value="Ensembl"/>
</dbReference>
<dbReference type="GO" id="GO:0005829">
    <property type="term" value="C:cytosol"/>
    <property type="evidence" value="ECO:0007669"/>
    <property type="project" value="Ensembl"/>
</dbReference>
<evidence type="ECO:0000256" key="14">
    <source>
        <dbReference type="RuleBase" id="RU367130"/>
    </source>
</evidence>
<sequence length="538" mass="59493">MAPHLSLLCLLILALCAPAPSGAATRLRGEARARAPQARVPEERPSTMVVEHPEFLKAGKEPGLQIWRVEKFDLVPVPPNLYGDFFTGDAYVILKTVQLRNGNLQYDLHYWLGNECSQDESGAAAIFTVQLDDYLNGRAVQHREVQGFESSTFLGYFKSGLKYKSFCETLITREGVSWTSSSGWVGLGWLSWHVPSPIFWVTMAELLLGPPPAILRVLEIPRKEGWGAVYIILYNYRHGGRQGQIIYNWQGAQSTQDEVAASAILTAQLDEELGGTPVQSRVVQGKEPAHLMSLFGGKPMIIYKGGTSRDGGQTTPASTRLFQVRASSSGATRAVEVMPKAGALNSNDAFVLKTPSAAYLWVGAGASEAEKTGAQELLRVLRAQPVQVEEGSEPDGFWEALGGKTVYRTSPRLKDKKMDAHPPRLFACSNRIGRFVIEEVPGELMQEDLATDDVMLLDTWDQVFVWVGKDSQEEEKTEALTSAKRYIETDPANRDRRTPITVVKQGFEPPSFVGWFLGWDDNYWSVDPLDRALAELSA</sequence>
<dbReference type="GO" id="GO:0005925">
    <property type="term" value="C:focal adhesion"/>
    <property type="evidence" value="ECO:0007669"/>
    <property type="project" value="Ensembl"/>
</dbReference>
<evidence type="ECO:0000256" key="13">
    <source>
        <dbReference type="ARBA" id="ARBA00046794"/>
    </source>
</evidence>
<keyword evidence="9" id="KW-0106">Calcium</keyword>
<comment type="similarity">
    <text evidence="2 14">Belongs to the villin/gelsolin family.</text>
</comment>
<feature type="domain" description="Gelsolin-like" evidence="16">
    <location>
        <begin position="229"/>
        <end position="292"/>
    </location>
</feature>
<evidence type="ECO:0000313" key="17">
    <source>
        <dbReference type="Ensembl" id="ENSCGRP00001005240.1"/>
    </source>
</evidence>
<dbReference type="GO" id="GO:1903923">
    <property type="term" value="P:positive regulation of protein processing in phagocytic vesicle"/>
    <property type="evidence" value="ECO:0007669"/>
    <property type="project" value="Ensembl"/>
</dbReference>
<dbReference type="GO" id="GO:0051016">
    <property type="term" value="P:barbed-end actin filament capping"/>
    <property type="evidence" value="ECO:0007669"/>
    <property type="project" value="UniProtKB-UniRule"/>
</dbReference>
<keyword evidence="15" id="KW-0732">Signal</keyword>
<keyword evidence="7" id="KW-0677">Repeat</keyword>
<dbReference type="SUPFAM" id="SSF55753">
    <property type="entry name" value="Actin depolymerizing proteins"/>
    <property type="match status" value="4"/>
</dbReference>
<dbReference type="GO" id="GO:0045159">
    <property type="term" value="F:myosin II binding"/>
    <property type="evidence" value="ECO:0007669"/>
    <property type="project" value="Ensembl"/>
</dbReference>
<keyword evidence="8" id="KW-0970">Cilium biogenesis/degradation</keyword>
<reference evidence="17" key="1">
    <citation type="submission" date="2025-08" db="UniProtKB">
        <authorList>
            <consortium name="Ensembl"/>
        </authorList>
    </citation>
    <scope>IDENTIFICATION</scope>
</reference>
<dbReference type="FunFam" id="3.40.20.10:FF:000001">
    <property type="entry name" value="Gelsolin"/>
    <property type="match status" value="1"/>
</dbReference>
<dbReference type="GO" id="GO:1903909">
    <property type="term" value="P:regulation of receptor clustering"/>
    <property type="evidence" value="ECO:0007669"/>
    <property type="project" value="Ensembl"/>
</dbReference>
<evidence type="ECO:0000313" key="18">
    <source>
        <dbReference type="Proteomes" id="UP000694386"/>
    </source>
</evidence>
<dbReference type="GO" id="GO:0051014">
    <property type="term" value="P:actin filament severing"/>
    <property type="evidence" value="ECO:0007669"/>
    <property type="project" value="UniProtKB-UniRule"/>
</dbReference>
<evidence type="ECO:0000256" key="7">
    <source>
        <dbReference type="ARBA" id="ARBA00022737"/>
    </source>
</evidence>
<keyword evidence="5 14" id="KW-0963">Cytoplasm</keyword>
<accession>A0A8C2LLI8</accession>
<feature type="domain" description="Gelsolin-like" evidence="16">
    <location>
        <begin position="437"/>
        <end position="513"/>
    </location>
</feature>
<dbReference type="GO" id="GO:0035994">
    <property type="term" value="P:response to muscle stretch"/>
    <property type="evidence" value="ECO:0007669"/>
    <property type="project" value="Ensembl"/>
</dbReference>
<dbReference type="InterPro" id="IPR029006">
    <property type="entry name" value="ADF-H/Gelsolin-like_dom_sf"/>
</dbReference>
<dbReference type="GO" id="GO:0071346">
    <property type="term" value="P:cellular response to type II interferon"/>
    <property type="evidence" value="ECO:0007669"/>
    <property type="project" value="Ensembl"/>
</dbReference>
<evidence type="ECO:0000256" key="4">
    <source>
        <dbReference type="ARBA" id="ARBA00022467"/>
    </source>
</evidence>
<comment type="subunit">
    <text evidence="13">Binds to actin and to fibronectin. Identified in a complex composed of ACTA1, COBL, GSN and TMSB4X. Interacts with the inactive form of EIF2AK2/PKR. Interacts with FLII.</text>
</comment>
<dbReference type="SMR" id="A0A8C2LLI8"/>
<dbReference type="GO" id="GO:0097017">
    <property type="term" value="P:renal protein absorption"/>
    <property type="evidence" value="ECO:0007669"/>
    <property type="project" value="Ensembl"/>
</dbReference>
<dbReference type="GO" id="GO:0030478">
    <property type="term" value="C:actin cap"/>
    <property type="evidence" value="ECO:0007669"/>
    <property type="project" value="Ensembl"/>
</dbReference>
<dbReference type="GO" id="GO:0045335">
    <property type="term" value="C:phagocytic vesicle"/>
    <property type="evidence" value="ECO:0007669"/>
    <property type="project" value="Ensembl"/>
</dbReference>
<evidence type="ECO:0000256" key="3">
    <source>
        <dbReference type="ARBA" id="ARBA00018797"/>
    </source>
</evidence>
<dbReference type="GO" id="GO:0005634">
    <property type="term" value="C:nucleus"/>
    <property type="evidence" value="ECO:0007669"/>
    <property type="project" value="Ensembl"/>
</dbReference>
<dbReference type="GO" id="GO:1903906">
    <property type="term" value="P:regulation of plasma membrane raft polarization"/>
    <property type="evidence" value="ECO:0007669"/>
    <property type="project" value="Ensembl"/>
</dbReference>
<name>A0A8C2LLI8_CRIGR</name>
<feature type="domain" description="Gelsolin-like" evidence="16">
    <location>
        <begin position="334"/>
        <end position="398"/>
    </location>
</feature>
<evidence type="ECO:0000259" key="16">
    <source>
        <dbReference type="Pfam" id="PF00626"/>
    </source>
</evidence>
<dbReference type="GO" id="GO:0097284">
    <property type="term" value="P:hepatocyte apoptotic process"/>
    <property type="evidence" value="ECO:0007669"/>
    <property type="project" value="Ensembl"/>
</dbReference>
<dbReference type="GO" id="GO:0005886">
    <property type="term" value="C:plasma membrane"/>
    <property type="evidence" value="ECO:0007669"/>
    <property type="project" value="Ensembl"/>
</dbReference>
<dbReference type="CDD" id="cd11293">
    <property type="entry name" value="gelsolin_S4_like"/>
    <property type="match status" value="1"/>
</dbReference>
<feature type="domain" description="Gelsolin-like" evidence="16">
    <location>
        <begin position="71"/>
        <end position="154"/>
    </location>
</feature>
<dbReference type="GO" id="GO:0006911">
    <property type="term" value="P:phagocytosis, engulfment"/>
    <property type="evidence" value="ECO:0007669"/>
    <property type="project" value="Ensembl"/>
</dbReference>
<dbReference type="GO" id="GO:0016528">
    <property type="term" value="C:sarcoplasm"/>
    <property type="evidence" value="ECO:0007669"/>
    <property type="project" value="Ensembl"/>
</dbReference>
<comment type="subcellular location">
    <subcellularLocation>
        <location evidence="1 14">Cytoplasm</location>
        <location evidence="1 14">Cytoskeleton</location>
    </subcellularLocation>
</comment>
<comment type="function">
    <text evidence="12 14">Calcium-regulated, actin-modulating protein that binds to the plus (or barbed) ends of actin monomers or filaments, preventing monomer exchange (end-blocking or capping). It can promote the assembly of monomers into filaments (nucleation) as well as sever filaments already formed. Plays a role in ciliogenesis.</text>
</comment>
<evidence type="ECO:0000256" key="8">
    <source>
        <dbReference type="ARBA" id="ARBA00022794"/>
    </source>
</evidence>
<dbReference type="GO" id="GO:0036313">
    <property type="term" value="F:phosphatidylinositol 3-kinase catalytic subunit binding"/>
    <property type="evidence" value="ECO:0007669"/>
    <property type="project" value="Ensembl"/>
</dbReference>
<dbReference type="CDD" id="cd11288">
    <property type="entry name" value="gelsolin_S5_like"/>
    <property type="match status" value="1"/>
</dbReference>
<dbReference type="GO" id="GO:0060271">
    <property type="term" value="P:cilium assembly"/>
    <property type="evidence" value="ECO:0007669"/>
    <property type="project" value="UniProtKB-UniRule"/>
</dbReference>
<dbReference type="GO" id="GO:0051015">
    <property type="term" value="F:actin filament binding"/>
    <property type="evidence" value="ECO:0007669"/>
    <property type="project" value="UniProtKB-UniRule"/>
</dbReference>
<dbReference type="SMART" id="SM00262">
    <property type="entry name" value="GEL"/>
    <property type="match status" value="4"/>
</dbReference>
<evidence type="ECO:0000256" key="6">
    <source>
        <dbReference type="ARBA" id="ARBA00022723"/>
    </source>
</evidence>
<dbReference type="PANTHER" id="PTHR11977">
    <property type="entry name" value="VILLIN"/>
    <property type="match status" value="1"/>
</dbReference>
<protein>
    <recommendedName>
        <fullName evidence="3 14">Gelsolin</fullName>
        <shortName evidence="14">ADF</shortName>
    </recommendedName>
    <alternativeName>
        <fullName evidence="14">Actin-depolymerizing factor</fullName>
    </alternativeName>
</protein>
<evidence type="ECO:0000256" key="5">
    <source>
        <dbReference type="ARBA" id="ARBA00022490"/>
    </source>
</evidence>
<dbReference type="AlphaFoldDB" id="A0A8C2LLI8"/>
<evidence type="ECO:0000256" key="15">
    <source>
        <dbReference type="SAM" id="SignalP"/>
    </source>
</evidence>
<dbReference type="GO" id="GO:0046597">
    <property type="term" value="P:host-mediated suppression of symbiont invasion"/>
    <property type="evidence" value="ECO:0007669"/>
    <property type="project" value="Ensembl"/>
</dbReference>
<dbReference type="Gene3D" id="3.40.20.10">
    <property type="entry name" value="Severin"/>
    <property type="match status" value="4"/>
</dbReference>
<organism evidence="17 18">
    <name type="scientific">Cricetulus griseus</name>
    <name type="common">Chinese hamster</name>
    <name type="synonym">Cricetulus barabensis griseus</name>
    <dbReference type="NCBI Taxonomy" id="10029"/>
    <lineage>
        <taxon>Eukaryota</taxon>
        <taxon>Metazoa</taxon>
        <taxon>Chordata</taxon>
        <taxon>Craniata</taxon>
        <taxon>Vertebrata</taxon>
        <taxon>Euteleostomi</taxon>
        <taxon>Mammalia</taxon>
        <taxon>Eutheria</taxon>
        <taxon>Euarchontoglires</taxon>
        <taxon>Glires</taxon>
        <taxon>Rodentia</taxon>
        <taxon>Myomorpha</taxon>
        <taxon>Muroidea</taxon>
        <taxon>Cricetidae</taxon>
        <taxon>Cricetinae</taxon>
        <taxon>Cricetulus</taxon>
    </lineage>
</organism>
<keyword evidence="10 14" id="KW-0009">Actin-binding</keyword>
<dbReference type="GO" id="GO:0005615">
    <property type="term" value="C:extracellular space"/>
    <property type="evidence" value="ECO:0007669"/>
    <property type="project" value="Ensembl"/>
</dbReference>
<dbReference type="PRINTS" id="PR00597">
    <property type="entry name" value="GELSOLIN"/>
</dbReference>
<keyword evidence="6" id="KW-0479">Metal-binding</keyword>
<dbReference type="Ensembl" id="ENSCGRT00001008024.1">
    <property type="protein sequence ID" value="ENSCGRP00001005240.1"/>
    <property type="gene ID" value="ENSCGRG00001006844.1"/>
</dbReference>
<dbReference type="InterPro" id="IPR007123">
    <property type="entry name" value="Gelsolin-like_dom"/>
</dbReference>
<dbReference type="GO" id="GO:1990000">
    <property type="term" value="P:amyloid fibril formation"/>
    <property type="evidence" value="ECO:0007669"/>
    <property type="project" value="Ensembl"/>
</dbReference>
<dbReference type="GO" id="GO:0086003">
    <property type="term" value="P:cardiac muscle cell contraction"/>
    <property type="evidence" value="ECO:0007669"/>
    <property type="project" value="Ensembl"/>
</dbReference>
<keyword evidence="4 14" id="KW-0117">Actin capping</keyword>
<dbReference type="GO" id="GO:0051127">
    <property type="term" value="P:positive regulation of actin nucleation"/>
    <property type="evidence" value="ECO:0007669"/>
    <property type="project" value="Ensembl"/>
</dbReference>
<dbReference type="GO" id="GO:0005509">
    <property type="term" value="F:calcium ion binding"/>
    <property type="evidence" value="ECO:0007669"/>
    <property type="project" value="Ensembl"/>
</dbReference>
<evidence type="ECO:0000256" key="1">
    <source>
        <dbReference type="ARBA" id="ARBA00004245"/>
    </source>
</evidence>
<dbReference type="GO" id="GO:0005546">
    <property type="term" value="F:phosphatidylinositol-4,5-bisphosphate binding"/>
    <property type="evidence" value="ECO:0007669"/>
    <property type="project" value="TreeGrafter"/>
</dbReference>
<dbReference type="GO" id="GO:0030041">
    <property type="term" value="P:actin filament polymerization"/>
    <property type="evidence" value="ECO:0007669"/>
    <property type="project" value="Ensembl"/>
</dbReference>
<dbReference type="Proteomes" id="UP000694386">
    <property type="component" value="Unplaced"/>
</dbReference>
<dbReference type="Pfam" id="PF00626">
    <property type="entry name" value="Gelsolin"/>
    <property type="match status" value="4"/>
</dbReference>
<dbReference type="PANTHER" id="PTHR11977:SF29">
    <property type="entry name" value="GELSOLIN"/>
    <property type="match status" value="1"/>
</dbReference>
<dbReference type="FunFam" id="3.40.20.10:FF:000005">
    <property type="entry name" value="Gelsolin"/>
    <property type="match status" value="1"/>
</dbReference>
<evidence type="ECO:0000256" key="11">
    <source>
        <dbReference type="ARBA" id="ARBA00023212"/>
    </source>
</evidence>
<evidence type="ECO:0000256" key="2">
    <source>
        <dbReference type="ARBA" id="ARBA00008418"/>
    </source>
</evidence>
<feature type="chain" id="PRO_5034133999" description="Gelsolin" evidence="15">
    <location>
        <begin position="25"/>
        <end position="538"/>
    </location>
</feature>
<dbReference type="GO" id="GO:0030042">
    <property type="term" value="P:actin filament depolymerization"/>
    <property type="evidence" value="ECO:0007669"/>
    <property type="project" value="Ensembl"/>
</dbReference>
<keyword evidence="11" id="KW-0206">Cytoskeleton</keyword>